<evidence type="ECO:0008006" key="4">
    <source>
        <dbReference type="Google" id="ProtNLM"/>
    </source>
</evidence>
<protein>
    <recommendedName>
        <fullName evidence="4">PRK06770 family protein</fullName>
    </recommendedName>
</protein>
<keyword evidence="1" id="KW-0472">Membrane</keyword>
<dbReference type="AlphaFoldDB" id="A0A398AUS8"/>
<proteinExistence type="predicted"/>
<sequence>MKTILKWIWAIVFILIAAGIGTYAVVKNVVKYDEKQVQEKSADIDTPKEVDSDIPKEITKEVIAEQTAAIGGIQYDLEISENPTQEEIVVIMHKMTHQKVMAEDKWGAIPMTPDTINKVLEAVNANNFTIKADLLRILEKWKRSDFDTIDLDHNYFWEHQGGTVGKAYGKLNSSEEADFIKNNFQAEQ</sequence>
<feature type="transmembrane region" description="Helical" evidence="1">
    <location>
        <begin position="7"/>
        <end position="26"/>
    </location>
</feature>
<dbReference type="InterPro" id="IPR046208">
    <property type="entry name" value="DUF6241"/>
</dbReference>
<keyword evidence="3" id="KW-1185">Reference proteome</keyword>
<keyword evidence="1" id="KW-0812">Transmembrane</keyword>
<accession>A0A398AUS8</accession>
<evidence type="ECO:0000256" key="1">
    <source>
        <dbReference type="SAM" id="Phobius"/>
    </source>
</evidence>
<reference evidence="2 3" key="1">
    <citation type="submission" date="2018-08" db="EMBL/GenBank/DDBJ databases">
        <title>Bacillus jemisoniae sp. nov., Bacillus chryseoplanitiae sp. nov., Bacillus resnikiae sp. nov., and Bacillus frankliniae sp. nov., isolated from Viking spacecraft and associated surfaces.</title>
        <authorList>
            <person name="Seuylemezian A."/>
            <person name="Vaishampayan P."/>
        </authorList>
    </citation>
    <scope>NUCLEOTIDE SEQUENCE [LARGE SCALE GENOMIC DNA]</scope>
    <source>
        <strain evidence="2 3">JJ-247</strain>
    </source>
</reference>
<evidence type="ECO:0000313" key="3">
    <source>
        <dbReference type="Proteomes" id="UP000265816"/>
    </source>
</evidence>
<dbReference type="EMBL" id="QWVT01000063">
    <property type="protein sequence ID" value="RID81479.1"/>
    <property type="molecule type" value="Genomic_DNA"/>
</dbReference>
<dbReference type="OrthoDB" id="1932566at2"/>
<organism evidence="2 3">
    <name type="scientific">Mesobacillus zeae</name>
    <dbReference type="NCBI Taxonomy" id="1917180"/>
    <lineage>
        <taxon>Bacteria</taxon>
        <taxon>Bacillati</taxon>
        <taxon>Bacillota</taxon>
        <taxon>Bacilli</taxon>
        <taxon>Bacillales</taxon>
        <taxon>Bacillaceae</taxon>
        <taxon>Mesobacillus</taxon>
    </lineage>
</organism>
<dbReference type="Pfam" id="PF19754">
    <property type="entry name" value="DUF6241"/>
    <property type="match status" value="1"/>
</dbReference>
<gene>
    <name evidence="2" type="ORF">D1970_21710</name>
</gene>
<keyword evidence="1" id="KW-1133">Transmembrane helix</keyword>
<dbReference type="RefSeq" id="WP_119114913.1">
    <property type="nucleotide sequence ID" value="NZ_CBCSEO010000001.1"/>
</dbReference>
<evidence type="ECO:0000313" key="2">
    <source>
        <dbReference type="EMBL" id="RID81479.1"/>
    </source>
</evidence>
<comment type="caution">
    <text evidence="2">The sequence shown here is derived from an EMBL/GenBank/DDBJ whole genome shotgun (WGS) entry which is preliminary data.</text>
</comment>
<name>A0A398AUS8_9BACI</name>
<dbReference type="Proteomes" id="UP000265816">
    <property type="component" value="Unassembled WGS sequence"/>
</dbReference>